<dbReference type="Gene3D" id="3.30.70.1900">
    <property type="match status" value="1"/>
</dbReference>
<gene>
    <name evidence="2" type="ORF">BCF44_106524</name>
</gene>
<reference evidence="2 3" key="1">
    <citation type="submission" date="2018-08" db="EMBL/GenBank/DDBJ databases">
        <title>Genomic Encyclopedia of Archaeal and Bacterial Type Strains, Phase II (KMG-II): from individual species to whole genera.</title>
        <authorList>
            <person name="Goeker M."/>
        </authorList>
    </citation>
    <scope>NUCLEOTIDE SEQUENCE [LARGE SCALE GENOMIC DNA]</scope>
    <source>
        <strain evidence="2 3">DSM 45791</strain>
    </source>
</reference>
<evidence type="ECO:0000313" key="3">
    <source>
        <dbReference type="Proteomes" id="UP000256269"/>
    </source>
</evidence>
<proteinExistence type="predicted"/>
<keyword evidence="3" id="KW-1185">Reference proteome</keyword>
<dbReference type="Proteomes" id="UP000256269">
    <property type="component" value="Unassembled WGS sequence"/>
</dbReference>
<dbReference type="EMBL" id="QUNO01000006">
    <property type="protein sequence ID" value="REH47359.1"/>
    <property type="molecule type" value="Genomic_DNA"/>
</dbReference>
<dbReference type="Pfam" id="PF10040">
    <property type="entry name" value="CRISPR_Cas6"/>
    <property type="match status" value="1"/>
</dbReference>
<dbReference type="AlphaFoldDB" id="A0A3E0HLN6"/>
<protein>
    <submittedName>
        <fullName evidence="2">Uncharacterized protein DUF2276</fullName>
    </submittedName>
</protein>
<organism evidence="2 3">
    <name type="scientific">Kutzneria buriramensis</name>
    <dbReference type="NCBI Taxonomy" id="1045776"/>
    <lineage>
        <taxon>Bacteria</taxon>
        <taxon>Bacillati</taxon>
        <taxon>Actinomycetota</taxon>
        <taxon>Actinomycetes</taxon>
        <taxon>Pseudonocardiales</taxon>
        <taxon>Pseudonocardiaceae</taxon>
        <taxon>Kutzneria</taxon>
    </lineage>
</organism>
<comment type="caution">
    <text evidence="2">The sequence shown here is derived from an EMBL/GenBank/DDBJ whole genome shotgun (WGS) entry which is preliminary data.</text>
</comment>
<feature type="domain" description="CRISPR-associated protein Cas6 C-terminal" evidence="1">
    <location>
        <begin position="116"/>
        <end position="229"/>
    </location>
</feature>
<dbReference type="InterPro" id="IPR019267">
    <property type="entry name" value="CRISPR-assoc_Cas6_C"/>
</dbReference>
<evidence type="ECO:0000313" key="2">
    <source>
        <dbReference type="EMBL" id="REH47359.1"/>
    </source>
</evidence>
<dbReference type="CDD" id="cd21141">
    <property type="entry name" value="Cas6_III-like"/>
    <property type="match status" value="1"/>
</dbReference>
<dbReference type="OrthoDB" id="3725852at2"/>
<name>A0A3E0HLN6_9PSEU</name>
<evidence type="ECO:0000259" key="1">
    <source>
        <dbReference type="Pfam" id="PF10040"/>
    </source>
</evidence>
<sequence>MPSRWEVLLPVPAPEAVRLEHLHAVVSRWFDRTTADHHGNAKGYTVSPLRDGEHGPVVEIGIIDDPLTDSLLTRAAPGTRVRLGRTVLTLPEGPRQLAATPWTGLLQRGGRHAWCLRFDTPLTFRRGNRFTPLPAPTPILGSLRATWRNFAPASVGDLDLDLSRDPVWVTDIDGTNEVCKVNGLTVSGFVGRVRIACDAADPIARSVDQAIGLAPFSGVGAYTTRGFGVTRIESGW</sequence>
<accession>A0A3E0HLN6</accession>